<dbReference type="InterPro" id="IPR013210">
    <property type="entry name" value="LRR_N_plant-typ"/>
</dbReference>
<feature type="domain" description="Leucine-rich repeat-containing N-terminal plant-type" evidence="4">
    <location>
        <begin position="32"/>
        <end position="64"/>
    </location>
</feature>
<dbReference type="Proteomes" id="UP000607653">
    <property type="component" value="Unassembled WGS sequence"/>
</dbReference>
<comment type="caution">
    <text evidence="5">The sequence shown here is derived from an EMBL/GenBank/DDBJ whole genome shotgun (WGS) entry which is preliminary data.</text>
</comment>
<keyword evidence="6" id="KW-1185">Reference proteome</keyword>
<evidence type="ECO:0000256" key="3">
    <source>
        <dbReference type="SAM" id="SignalP"/>
    </source>
</evidence>
<proteinExistence type="predicted"/>
<keyword evidence="3" id="KW-0732">Signal</keyword>
<evidence type="ECO:0000313" key="5">
    <source>
        <dbReference type="EMBL" id="DAD21037.1"/>
    </source>
</evidence>
<dbReference type="Pfam" id="PF08263">
    <property type="entry name" value="LRRNT_2"/>
    <property type="match status" value="1"/>
</dbReference>
<evidence type="ECO:0000256" key="2">
    <source>
        <dbReference type="ARBA" id="ARBA00022737"/>
    </source>
</evidence>
<feature type="signal peptide" evidence="3">
    <location>
        <begin position="1"/>
        <end position="23"/>
    </location>
</feature>
<name>A0A822XL92_NELNU</name>
<keyword evidence="2" id="KW-0677">Repeat</keyword>
<organism evidence="5 6">
    <name type="scientific">Nelumbo nucifera</name>
    <name type="common">Sacred lotus</name>
    <dbReference type="NCBI Taxonomy" id="4432"/>
    <lineage>
        <taxon>Eukaryota</taxon>
        <taxon>Viridiplantae</taxon>
        <taxon>Streptophyta</taxon>
        <taxon>Embryophyta</taxon>
        <taxon>Tracheophyta</taxon>
        <taxon>Spermatophyta</taxon>
        <taxon>Magnoliopsida</taxon>
        <taxon>Proteales</taxon>
        <taxon>Nelumbonaceae</taxon>
        <taxon>Nelumbo</taxon>
    </lineage>
</organism>
<sequence length="68" mass="7474">MGSVFRDFLCLCLYFALLHTAAGLSFDGESQLSLLKDLVVPPSIKLSWNSNDSTPCNWHGIQCDGLKV</sequence>
<evidence type="ECO:0000259" key="4">
    <source>
        <dbReference type="Pfam" id="PF08263"/>
    </source>
</evidence>
<keyword evidence="1" id="KW-0433">Leucine-rich repeat</keyword>
<dbReference type="AlphaFoldDB" id="A0A822XL92"/>
<evidence type="ECO:0000313" key="6">
    <source>
        <dbReference type="Proteomes" id="UP000607653"/>
    </source>
</evidence>
<accession>A0A822XL92</accession>
<protein>
    <recommendedName>
        <fullName evidence="4">Leucine-rich repeat-containing N-terminal plant-type domain-containing protein</fullName>
    </recommendedName>
</protein>
<dbReference type="EMBL" id="DUZY01000001">
    <property type="protein sequence ID" value="DAD21037.1"/>
    <property type="molecule type" value="Genomic_DNA"/>
</dbReference>
<reference evidence="5 6" key="1">
    <citation type="journal article" date="2020" name="Mol. Biol. Evol.">
        <title>Distinct Expression and Methylation Patterns for Genes with Different Fates following a Single Whole-Genome Duplication in Flowering Plants.</title>
        <authorList>
            <person name="Shi T."/>
            <person name="Rahmani R.S."/>
            <person name="Gugger P.F."/>
            <person name="Wang M."/>
            <person name="Li H."/>
            <person name="Zhang Y."/>
            <person name="Li Z."/>
            <person name="Wang Q."/>
            <person name="Van de Peer Y."/>
            <person name="Marchal K."/>
            <person name="Chen J."/>
        </authorList>
    </citation>
    <scope>NUCLEOTIDE SEQUENCE [LARGE SCALE GENOMIC DNA]</scope>
    <source>
        <tissue evidence="5">Leaf</tissue>
    </source>
</reference>
<evidence type="ECO:0000256" key="1">
    <source>
        <dbReference type="ARBA" id="ARBA00022614"/>
    </source>
</evidence>
<feature type="chain" id="PRO_5032619143" description="Leucine-rich repeat-containing N-terminal plant-type domain-containing protein" evidence="3">
    <location>
        <begin position="24"/>
        <end position="68"/>
    </location>
</feature>
<gene>
    <name evidence="5" type="ORF">HUJ06_022500</name>
</gene>